<sequence>MNITWKDSFSQVVLDYSLRPKVSRENFSWNIAGNSQGEKPNILSELLWKNNMRVGADLQLGIKLKRKFTAEITYGFAKTRSGIVTDIDYSADNRKGITSNETYDSDMGNGETFNIKLGHNVHMQRKELDIYAVMQLQKNSYFLIDKMEKLSSTYNNRILGAGIGAIFFLPFSGSFDFNVLFQARMSQYNADANWNLRSDFAHPKSFEHDIPILEWDNEVRLNYRLTNFLKIGVFTGFSSYNNIGKGIDKLYYNDGHISFTRLNEVKSHSISAGMSVLYSVYFKN</sequence>
<dbReference type="Pfam" id="PF17251">
    <property type="entry name" value="Pom"/>
    <property type="match status" value="1"/>
</dbReference>
<dbReference type="InterPro" id="IPR053724">
    <property type="entry name" value="OMP_A26_sf"/>
</dbReference>
<protein>
    <recommendedName>
        <fullName evidence="1">Protochlamydia outer membrane protein domain-containing protein</fullName>
    </recommendedName>
</protein>
<proteinExistence type="predicted"/>
<dbReference type="InterPro" id="IPR035163">
    <property type="entry name" value="Pom"/>
</dbReference>
<evidence type="ECO:0000313" key="3">
    <source>
        <dbReference type="Proteomes" id="UP000515450"/>
    </source>
</evidence>
<feature type="domain" description="Protochlamydia outer membrane protein" evidence="1">
    <location>
        <begin position="24"/>
        <end position="276"/>
    </location>
</feature>
<evidence type="ECO:0000313" key="2">
    <source>
        <dbReference type="EMBL" id="QMV67801.1"/>
    </source>
</evidence>
<dbReference type="RefSeq" id="WP_182332232.1">
    <property type="nucleotide sequence ID" value="NZ_CP058555.1"/>
</dbReference>
<dbReference type="AlphaFoldDB" id="A0A7G5E1C6"/>
<accession>A0A7G5E1C6</accession>
<dbReference type="Proteomes" id="UP000515450">
    <property type="component" value="Chromosome"/>
</dbReference>
<keyword evidence="3" id="KW-1185">Reference proteome</keyword>
<evidence type="ECO:0000259" key="1">
    <source>
        <dbReference type="Pfam" id="PF17251"/>
    </source>
</evidence>
<name>A0A7G5E1C6_9SPHI</name>
<dbReference type="Gene3D" id="2.40.128.90">
    <property type="entry name" value="OMPT-like"/>
    <property type="match status" value="1"/>
</dbReference>
<gene>
    <name evidence="2" type="ORF">HS960_09115</name>
</gene>
<reference evidence="2 3" key="1">
    <citation type="journal article" date="2020" name="G3 (Bethesda)">
        <title>CeMbio - The Caenorhabditis elegans Microbiome Resource.</title>
        <authorList>
            <person name="Dirksen P."/>
            <person name="Assie A."/>
            <person name="Zimmermann J."/>
            <person name="Zhang F."/>
            <person name="Tietje A.M."/>
            <person name="Marsh S.A."/>
            <person name="Felix M.A."/>
            <person name="Shapira M."/>
            <person name="Kaleta C."/>
            <person name="Schulenburg H."/>
            <person name="Samuel B."/>
        </authorList>
    </citation>
    <scope>NUCLEOTIDE SEQUENCE [LARGE SCALE GENOMIC DNA]</scope>
    <source>
        <strain evidence="2 3">BIGb0170</strain>
    </source>
</reference>
<dbReference type="EMBL" id="CP058555">
    <property type="protein sequence ID" value="QMV67801.1"/>
    <property type="molecule type" value="Genomic_DNA"/>
</dbReference>
<organism evidence="2 3">
    <name type="scientific">Sphingobacterium paramultivorum</name>
    <dbReference type="NCBI Taxonomy" id="2886510"/>
    <lineage>
        <taxon>Bacteria</taxon>
        <taxon>Pseudomonadati</taxon>
        <taxon>Bacteroidota</taxon>
        <taxon>Sphingobacteriia</taxon>
        <taxon>Sphingobacteriales</taxon>
        <taxon>Sphingobacteriaceae</taxon>
        <taxon>Sphingobacterium</taxon>
    </lineage>
</organism>